<protein>
    <submittedName>
        <fullName evidence="1">Uncharacterized protein</fullName>
    </submittedName>
</protein>
<accession>A0ACC1QRS6</accession>
<reference evidence="1" key="1">
    <citation type="submission" date="2022-07" db="EMBL/GenBank/DDBJ databases">
        <title>Genome Sequence of Lecanicillium saksenae.</title>
        <authorList>
            <person name="Buettner E."/>
        </authorList>
    </citation>
    <scope>NUCLEOTIDE SEQUENCE</scope>
    <source>
        <strain evidence="1">VT-O1</strain>
    </source>
</reference>
<evidence type="ECO:0000313" key="2">
    <source>
        <dbReference type="Proteomes" id="UP001148737"/>
    </source>
</evidence>
<gene>
    <name evidence="1" type="ORF">NLG97_g7030</name>
</gene>
<name>A0ACC1QRS6_9HYPO</name>
<keyword evidence="2" id="KW-1185">Reference proteome</keyword>
<dbReference type="EMBL" id="JANAKD010001020">
    <property type="protein sequence ID" value="KAJ3484530.1"/>
    <property type="molecule type" value="Genomic_DNA"/>
</dbReference>
<evidence type="ECO:0000313" key="1">
    <source>
        <dbReference type="EMBL" id="KAJ3484530.1"/>
    </source>
</evidence>
<comment type="caution">
    <text evidence="1">The sequence shown here is derived from an EMBL/GenBank/DDBJ whole genome shotgun (WGS) entry which is preliminary data.</text>
</comment>
<dbReference type="Proteomes" id="UP001148737">
    <property type="component" value="Unassembled WGS sequence"/>
</dbReference>
<sequence>MRLSTWLPALAVLPLAAIAEDGPVYTYTPATHKIAAAAPPKPVLTWKYFEKGTTFHYNTTAPAGNNWIGLFYAFGGGPENGTKVMDPLAWKYAPGKEGVLHFDTADFATGSYKAFFMAKDSYESLAPATEFSVTDVTQVRFFSSKMTLRPARDGEYYTYDIAKMTSVTGDPQNKYWMIYCDGDNWIKTTRDGVLYGTPTANSKRQTRMAIKVTTRRNLSYFMEVVVPVRKADEPMVKKLKVMSMNMWCGGVMVDDYHAKQVGLITKLDADIVGLQETQGIHALRLAHALGWWAYETWDASIISRYPIVEALNSTTKTAAVRIALDGDKQQVVVWGAHLGYKHYGPYGFCFEGKDTKAVLQMEQDSGRTDEAKELAEALKPYVDNSDKVPVIVTGDFNAPSHLDYTKNSSHLHCGAGEIKWPSSWYPVEAGMKDSFREVNPDPVKEPGHTWSPIYLNNSDYDNQAEPKDRIDFVYYAGAMKANASIAFMYKDPPPNPEPKHKENIWPSDHRAVVTTFDFNVKND</sequence>
<organism evidence="1 2">
    <name type="scientific">Lecanicillium saksenae</name>
    <dbReference type="NCBI Taxonomy" id="468837"/>
    <lineage>
        <taxon>Eukaryota</taxon>
        <taxon>Fungi</taxon>
        <taxon>Dikarya</taxon>
        <taxon>Ascomycota</taxon>
        <taxon>Pezizomycotina</taxon>
        <taxon>Sordariomycetes</taxon>
        <taxon>Hypocreomycetidae</taxon>
        <taxon>Hypocreales</taxon>
        <taxon>Cordycipitaceae</taxon>
        <taxon>Lecanicillium</taxon>
    </lineage>
</organism>
<proteinExistence type="predicted"/>